<keyword evidence="1" id="KW-1133">Transmembrane helix</keyword>
<feature type="transmembrane region" description="Helical" evidence="1">
    <location>
        <begin position="144"/>
        <end position="167"/>
    </location>
</feature>
<evidence type="ECO:0000313" key="2">
    <source>
        <dbReference type="EMBL" id="QEE17114.1"/>
    </source>
</evidence>
<name>A0A5B9DDB4_9ARCH</name>
<dbReference type="AlphaFoldDB" id="A0A5B9DDB4"/>
<sequence length="303" mass="35060">MGNWILAFEIPTVLLFLFAVGMLIKGKDYSRLSNLITAFVFGITLEYFNIFLTAGYHYHTDFLLQFGTPPTNVPIAIGLAWGMLLLTAQDVSQRLKLPLRIRLFFEAAFVVSTDIILDVIAIRLEGGFWVWEDVTTNLSITNTSFFGVGWMNFIGWYFVIFFVSLFLHLMNQKIKPNSWLWQITKVIIVPIVSYLALFGILYLINFYLFTYSWIIFLGLYLISILISLIYLLRNRPIEIEKTHSLFPLLFYLFSYLFSVIAMIGLGLVTEVLWFFFVGLLLFGITIFIVVTITDFKNLTWDAI</sequence>
<dbReference type="KEGG" id="psyt:DSAG12_02946"/>
<feature type="transmembrane region" description="Helical" evidence="1">
    <location>
        <begin position="271"/>
        <end position="292"/>
    </location>
</feature>
<dbReference type="EMBL" id="CP042905">
    <property type="protein sequence ID" value="QEE17114.1"/>
    <property type="molecule type" value="Genomic_DNA"/>
</dbReference>
<feature type="transmembrane region" description="Helical" evidence="1">
    <location>
        <begin position="103"/>
        <end position="124"/>
    </location>
</feature>
<proteinExistence type="predicted"/>
<feature type="transmembrane region" description="Helical" evidence="1">
    <location>
        <begin position="179"/>
        <end position="204"/>
    </location>
</feature>
<keyword evidence="1" id="KW-0812">Transmembrane</keyword>
<feature type="transmembrane region" description="Helical" evidence="1">
    <location>
        <begin position="210"/>
        <end position="232"/>
    </location>
</feature>
<organism evidence="2 3">
    <name type="scientific">Promethearchaeum syntrophicum</name>
    <dbReference type="NCBI Taxonomy" id="2594042"/>
    <lineage>
        <taxon>Archaea</taxon>
        <taxon>Promethearchaeati</taxon>
        <taxon>Promethearchaeota</taxon>
        <taxon>Promethearchaeia</taxon>
        <taxon>Promethearchaeales</taxon>
        <taxon>Promethearchaeaceae</taxon>
        <taxon>Promethearchaeum</taxon>
    </lineage>
</organism>
<evidence type="ECO:0000256" key="1">
    <source>
        <dbReference type="SAM" id="Phobius"/>
    </source>
</evidence>
<feature type="transmembrane region" description="Helical" evidence="1">
    <location>
        <begin position="71"/>
        <end position="91"/>
    </location>
</feature>
<keyword evidence="1" id="KW-0472">Membrane</keyword>
<dbReference type="InterPro" id="IPR007354">
    <property type="entry name" value="CruF-like"/>
</dbReference>
<gene>
    <name evidence="2" type="ORF">DSAG12_02946</name>
</gene>
<feature type="transmembrane region" description="Helical" evidence="1">
    <location>
        <begin position="36"/>
        <end position="59"/>
    </location>
</feature>
<dbReference type="RefSeq" id="WP_147664031.1">
    <property type="nucleotide sequence ID" value="NZ_CP042905.2"/>
</dbReference>
<protein>
    <submittedName>
        <fullName evidence="2">Carotenoid biosynthesis protein</fullName>
    </submittedName>
</protein>
<evidence type="ECO:0000313" key="3">
    <source>
        <dbReference type="Proteomes" id="UP000321408"/>
    </source>
</evidence>
<dbReference type="Proteomes" id="UP000321408">
    <property type="component" value="Chromosome"/>
</dbReference>
<reference evidence="2 3" key="1">
    <citation type="journal article" date="2020" name="Nature">
        <title>Isolation of an archaeon at the prokaryote-eukaryote interface.</title>
        <authorList>
            <person name="Imachi H."/>
            <person name="Nobu M.K."/>
            <person name="Nakahara N."/>
            <person name="Morono Y."/>
            <person name="Ogawara M."/>
            <person name="Takaki Y."/>
            <person name="Takano Y."/>
            <person name="Uematsu K."/>
            <person name="Ikuta T."/>
            <person name="Ito M."/>
            <person name="Matsui Y."/>
            <person name="Miyazaki M."/>
            <person name="Murata K."/>
            <person name="Saito Y."/>
            <person name="Sakai S."/>
            <person name="Song C."/>
            <person name="Tasumi E."/>
            <person name="Yamanaka Y."/>
            <person name="Yamaguchi T."/>
            <person name="Kamagata Y."/>
            <person name="Tamaki H."/>
            <person name="Takai K."/>
        </authorList>
    </citation>
    <scope>NUCLEOTIDE SEQUENCE [LARGE SCALE GENOMIC DNA]</scope>
    <source>
        <strain evidence="2 3">MK-D1</strain>
    </source>
</reference>
<reference evidence="2 3" key="2">
    <citation type="journal article" date="2024" name="Int. J. Syst. Evol. Microbiol.">
        <title>Promethearchaeum syntrophicum gen. nov., sp. nov., an anaerobic, obligately syntrophic archaeon, the first isolate of the lineage 'Asgard' archaea, and proposal of the new archaeal phylum Promethearchaeota phyl. nov. and kingdom Promethearchaeati regn. nov.</title>
        <authorList>
            <person name="Imachi H."/>
            <person name="Nobu M.K."/>
            <person name="Kato S."/>
            <person name="Takaki Y."/>
            <person name="Miyazaki M."/>
            <person name="Miyata M."/>
            <person name="Ogawara M."/>
            <person name="Saito Y."/>
            <person name="Sakai S."/>
            <person name="Tahara Y.O."/>
            <person name="Takano Y."/>
            <person name="Tasumi E."/>
            <person name="Uematsu K."/>
            <person name="Yoshimura T."/>
            <person name="Itoh T."/>
            <person name="Ohkuma M."/>
            <person name="Takai K."/>
        </authorList>
    </citation>
    <scope>NUCLEOTIDE SEQUENCE [LARGE SCALE GENOMIC DNA]</scope>
    <source>
        <strain evidence="2 3">MK-D1</strain>
    </source>
</reference>
<feature type="transmembrane region" description="Helical" evidence="1">
    <location>
        <begin position="244"/>
        <end position="265"/>
    </location>
</feature>
<keyword evidence="3" id="KW-1185">Reference proteome</keyword>
<dbReference type="Pfam" id="PF04240">
    <property type="entry name" value="Caroten_synth"/>
    <property type="match status" value="1"/>
</dbReference>
<feature type="transmembrane region" description="Helical" evidence="1">
    <location>
        <begin position="6"/>
        <end position="24"/>
    </location>
</feature>
<accession>A0A5B9DDB4</accession>
<dbReference type="GeneID" id="41330924"/>